<organism evidence="4 5">
    <name type="scientific">Aspergillus homomorphus (strain CBS 101889)</name>
    <dbReference type="NCBI Taxonomy" id="1450537"/>
    <lineage>
        <taxon>Eukaryota</taxon>
        <taxon>Fungi</taxon>
        <taxon>Dikarya</taxon>
        <taxon>Ascomycota</taxon>
        <taxon>Pezizomycotina</taxon>
        <taxon>Eurotiomycetes</taxon>
        <taxon>Eurotiomycetidae</taxon>
        <taxon>Eurotiales</taxon>
        <taxon>Aspergillaceae</taxon>
        <taxon>Aspergillus</taxon>
        <taxon>Aspergillus subgen. Circumdati</taxon>
    </lineage>
</organism>
<gene>
    <name evidence="4" type="ORF">BO97DRAFT_430607</name>
</gene>
<dbReference type="InterPro" id="IPR011701">
    <property type="entry name" value="MFS"/>
</dbReference>
<protein>
    <submittedName>
        <fullName evidence="4">MFS general substrate transporter</fullName>
    </submittedName>
</protein>
<dbReference type="SUPFAM" id="SSF103473">
    <property type="entry name" value="MFS general substrate transporter"/>
    <property type="match status" value="1"/>
</dbReference>
<dbReference type="PANTHER" id="PTHR11360:SF287">
    <property type="entry name" value="MFS MONOCARBOXYLATE TRANSPORTER"/>
    <property type="match status" value="1"/>
</dbReference>
<dbReference type="InterPro" id="IPR036259">
    <property type="entry name" value="MFS_trans_sf"/>
</dbReference>
<comment type="similarity">
    <text evidence="2">Belongs to the major facilitator superfamily. Monocarboxylate porter (TC 2.A.1.13) family.</text>
</comment>
<evidence type="ECO:0000313" key="5">
    <source>
        <dbReference type="Proteomes" id="UP000248961"/>
    </source>
</evidence>
<feature type="transmembrane region" description="Helical" evidence="3">
    <location>
        <begin position="306"/>
        <end position="323"/>
    </location>
</feature>
<feature type="transmembrane region" description="Helical" evidence="3">
    <location>
        <begin position="45"/>
        <end position="66"/>
    </location>
</feature>
<evidence type="ECO:0000256" key="2">
    <source>
        <dbReference type="ARBA" id="ARBA00006727"/>
    </source>
</evidence>
<dbReference type="AlphaFoldDB" id="A0A395ICU6"/>
<keyword evidence="5" id="KW-1185">Reference proteome</keyword>
<keyword evidence="3" id="KW-0472">Membrane</keyword>
<sequence>MGQTVFNYELHPAQIGDDLQDQSNDDAATALREFSLPPVDGGKDAWLCLVGAFLLEMMVWGFPFSFGVFQDYYTTTEPFAQDASRVSLVGSCSMGILYLASPFSLFFLQRWPYLGRKSSIAGLVIATVGILSSAFATTVWQLLVTQGIIYPVGACMLYYPVLIYIDEWFAGSGLAGIIFPFVVSAALSKYSYRTTICAWAVAMVLLVCPFLPFVKPRTPIAAAPMPRRQKISFEFLWSRPFLIFQLGSTLQSLGYFAPSLYLPTYSRLVVGESGFGTTAPVTLMNAGITIGFILVGFLIDKWHVTNVILLATVGTVLAVFAIWGLSVSLPPLCLFAIVYGVFAGSASATWPGIVRAVKEVDETASTGIIFGLLNAGRGVGSIACGPISEVLINAQWPLIAKSAAFGYGTRFGGLIVFTGLTAGFGALGFAARRLGILH</sequence>
<feature type="transmembrane region" description="Helical" evidence="3">
    <location>
        <begin position="277"/>
        <end position="299"/>
    </location>
</feature>
<evidence type="ECO:0000256" key="3">
    <source>
        <dbReference type="SAM" id="Phobius"/>
    </source>
</evidence>
<accession>A0A395ICU6</accession>
<dbReference type="InterPro" id="IPR050327">
    <property type="entry name" value="Proton-linked_MCT"/>
</dbReference>
<feature type="transmembrane region" description="Helical" evidence="3">
    <location>
        <begin position="411"/>
        <end position="431"/>
    </location>
</feature>
<feature type="transmembrane region" description="Helical" evidence="3">
    <location>
        <begin position="86"/>
        <end position="108"/>
    </location>
</feature>
<feature type="transmembrane region" description="Helical" evidence="3">
    <location>
        <begin position="172"/>
        <end position="190"/>
    </location>
</feature>
<dbReference type="GO" id="GO:0022857">
    <property type="term" value="F:transmembrane transporter activity"/>
    <property type="evidence" value="ECO:0007669"/>
    <property type="project" value="InterPro"/>
</dbReference>
<dbReference type="PANTHER" id="PTHR11360">
    <property type="entry name" value="MONOCARBOXYLATE TRANSPORTER"/>
    <property type="match status" value="1"/>
</dbReference>
<feature type="transmembrane region" description="Helical" evidence="3">
    <location>
        <begin position="148"/>
        <end position="165"/>
    </location>
</feature>
<dbReference type="EMBL" id="KZ824267">
    <property type="protein sequence ID" value="RAL17649.1"/>
    <property type="molecule type" value="Genomic_DNA"/>
</dbReference>
<feature type="transmembrane region" description="Helical" evidence="3">
    <location>
        <begin position="196"/>
        <end position="214"/>
    </location>
</feature>
<dbReference type="OrthoDB" id="2213137at2759"/>
<dbReference type="VEuPathDB" id="FungiDB:BO97DRAFT_430607"/>
<evidence type="ECO:0000313" key="4">
    <source>
        <dbReference type="EMBL" id="RAL17649.1"/>
    </source>
</evidence>
<reference evidence="4 5" key="1">
    <citation type="submission" date="2018-02" db="EMBL/GenBank/DDBJ databases">
        <title>The genomes of Aspergillus section Nigri reveals drivers in fungal speciation.</title>
        <authorList>
            <consortium name="DOE Joint Genome Institute"/>
            <person name="Vesth T.C."/>
            <person name="Nybo J."/>
            <person name="Theobald S."/>
            <person name="Brandl J."/>
            <person name="Frisvad J.C."/>
            <person name="Nielsen K.F."/>
            <person name="Lyhne E.K."/>
            <person name="Kogle M.E."/>
            <person name="Kuo A."/>
            <person name="Riley R."/>
            <person name="Clum A."/>
            <person name="Nolan M."/>
            <person name="Lipzen A."/>
            <person name="Salamov A."/>
            <person name="Henrissat B."/>
            <person name="Wiebenga A."/>
            <person name="De vries R.P."/>
            <person name="Grigoriev I.V."/>
            <person name="Mortensen U.H."/>
            <person name="Andersen M.R."/>
            <person name="Baker S.E."/>
        </authorList>
    </citation>
    <scope>NUCLEOTIDE SEQUENCE [LARGE SCALE GENOMIC DNA]</scope>
    <source>
        <strain evidence="4 5">CBS 101889</strain>
    </source>
</reference>
<comment type="subcellular location">
    <subcellularLocation>
        <location evidence="1">Membrane</location>
        <topology evidence="1">Multi-pass membrane protein</topology>
    </subcellularLocation>
</comment>
<feature type="transmembrane region" description="Helical" evidence="3">
    <location>
        <begin position="329"/>
        <end position="350"/>
    </location>
</feature>
<feature type="transmembrane region" description="Helical" evidence="3">
    <location>
        <begin position="120"/>
        <end position="142"/>
    </location>
</feature>
<feature type="transmembrane region" description="Helical" evidence="3">
    <location>
        <begin position="235"/>
        <end position="257"/>
    </location>
</feature>
<proteinExistence type="inferred from homology"/>
<evidence type="ECO:0000256" key="1">
    <source>
        <dbReference type="ARBA" id="ARBA00004141"/>
    </source>
</evidence>
<dbReference type="GeneID" id="37201739"/>
<dbReference type="RefSeq" id="XP_025556803.1">
    <property type="nucleotide sequence ID" value="XM_025697450.1"/>
</dbReference>
<keyword evidence="3" id="KW-1133">Transmembrane helix</keyword>
<dbReference type="GO" id="GO:0016020">
    <property type="term" value="C:membrane"/>
    <property type="evidence" value="ECO:0007669"/>
    <property type="project" value="UniProtKB-SubCell"/>
</dbReference>
<dbReference type="Pfam" id="PF07690">
    <property type="entry name" value="MFS_1"/>
    <property type="match status" value="1"/>
</dbReference>
<dbReference type="Gene3D" id="1.20.1250.20">
    <property type="entry name" value="MFS general substrate transporter like domains"/>
    <property type="match status" value="1"/>
</dbReference>
<name>A0A395ICU6_ASPHC</name>
<keyword evidence="3" id="KW-0812">Transmembrane</keyword>
<dbReference type="Proteomes" id="UP000248961">
    <property type="component" value="Unassembled WGS sequence"/>
</dbReference>